<comment type="caution">
    <text evidence="1">The sequence shown here is derived from an EMBL/GenBank/DDBJ whole genome shotgun (WGS) entry which is preliminary data.</text>
</comment>
<proteinExistence type="predicted"/>
<sequence>MMEAGLSARLAARQLGPSVLRRDVGTSGSERCHLNEDQAWDALERPVVKKTATSKNVPEISSFLDSRVEMNQVRVFACNSL</sequence>
<name>A0A8X7BJE0_TRICX</name>
<protein>
    <submittedName>
        <fullName evidence="1">Uncharacterized protein</fullName>
    </submittedName>
</protein>
<organism evidence="1 2">
    <name type="scientific">Trichonephila clavipes</name>
    <name type="common">Golden silk orbweaver</name>
    <name type="synonym">Nephila clavipes</name>
    <dbReference type="NCBI Taxonomy" id="2585209"/>
    <lineage>
        <taxon>Eukaryota</taxon>
        <taxon>Metazoa</taxon>
        <taxon>Ecdysozoa</taxon>
        <taxon>Arthropoda</taxon>
        <taxon>Chelicerata</taxon>
        <taxon>Arachnida</taxon>
        <taxon>Araneae</taxon>
        <taxon>Araneomorphae</taxon>
        <taxon>Entelegynae</taxon>
        <taxon>Araneoidea</taxon>
        <taxon>Nephilidae</taxon>
        <taxon>Trichonephila</taxon>
    </lineage>
</organism>
<dbReference type="AlphaFoldDB" id="A0A8X7BJE0"/>
<keyword evidence="2" id="KW-1185">Reference proteome</keyword>
<evidence type="ECO:0000313" key="2">
    <source>
        <dbReference type="Proteomes" id="UP000887159"/>
    </source>
</evidence>
<dbReference type="EMBL" id="BMAU01021403">
    <property type="protein sequence ID" value="GFY32584.1"/>
    <property type="molecule type" value="Genomic_DNA"/>
</dbReference>
<gene>
    <name evidence="1" type="ORF">TNCV_673391</name>
</gene>
<accession>A0A8X7BJE0</accession>
<dbReference type="Proteomes" id="UP000887159">
    <property type="component" value="Unassembled WGS sequence"/>
</dbReference>
<reference evidence="1" key="1">
    <citation type="submission" date="2020-08" db="EMBL/GenBank/DDBJ databases">
        <title>Multicomponent nature underlies the extraordinary mechanical properties of spider dragline silk.</title>
        <authorList>
            <person name="Kono N."/>
            <person name="Nakamura H."/>
            <person name="Mori M."/>
            <person name="Yoshida Y."/>
            <person name="Ohtoshi R."/>
            <person name="Malay A.D."/>
            <person name="Moran D.A.P."/>
            <person name="Tomita M."/>
            <person name="Numata K."/>
            <person name="Arakawa K."/>
        </authorList>
    </citation>
    <scope>NUCLEOTIDE SEQUENCE</scope>
</reference>
<evidence type="ECO:0000313" key="1">
    <source>
        <dbReference type="EMBL" id="GFY32584.1"/>
    </source>
</evidence>